<gene>
    <name evidence="1" type="ORF">NIES2135_49360</name>
</gene>
<keyword evidence="2" id="KW-1185">Reference proteome</keyword>
<dbReference type="Proteomes" id="UP000217895">
    <property type="component" value="Chromosome"/>
</dbReference>
<name>A0A1Z4JN49_LEPBY</name>
<dbReference type="AlphaFoldDB" id="A0A1Z4JN49"/>
<sequence>MNAIEFQTTIKDGRIEIPERYKQEFGQQSNVKVVVIKQIEKGEPRNILEKLLENPIRIEGFAPLTRDEIYER</sequence>
<organism evidence="1 2">
    <name type="scientific">Leptolyngbya boryana NIES-2135</name>
    <dbReference type="NCBI Taxonomy" id="1973484"/>
    <lineage>
        <taxon>Bacteria</taxon>
        <taxon>Bacillati</taxon>
        <taxon>Cyanobacteriota</taxon>
        <taxon>Cyanophyceae</taxon>
        <taxon>Leptolyngbyales</taxon>
        <taxon>Leptolyngbyaceae</taxon>
        <taxon>Leptolyngbya group</taxon>
        <taxon>Leptolyngbya</taxon>
    </lineage>
</organism>
<reference evidence="1 2" key="1">
    <citation type="submission" date="2017-06" db="EMBL/GenBank/DDBJ databases">
        <title>Genome sequencing of cyanobaciteial culture collection at National Institute for Environmental Studies (NIES).</title>
        <authorList>
            <person name="Hirose Y."/>
            <person name="Shimura Y."/>
            <person name="Fujisawa T."/>
            <person name="Nakamura Y."/>
            <person name="Kawachi M."/>
        </authorList>
    </citation>
    <scope>NUCLEOTIDE SEQUENCE [LARGE SCALE GENOMIC DNA]</scope>
    <source>
        <strain evidence="1 2">NIES-2135</strain>
    </source>
</reference>
<proteinExistence type="predicted"/>
<accession>A0A1Z4JN49</accession>
<protein>
    <submittedName>
        <fullName evidence="1">Uncharacterized protein</fullName>
    </submittedName>
</protein>
<evidence type="ECO:0000313" key="1">
    <source>
        <dbReference type="EMBL" id="BAY58063.1"/>
    </source>
</evidence>
<evidence type="ECO:0000313" key="2">
    <source>
        <dbReference type="Proteomes" id="UP000217895"/>
    </source>
</evidence>
<dbReference type="EMBL" id="AP018203">
    <property type="protein sequence ID" value="BAY58063.1"/>
    <property type="molecule type" value="Genomic_DNA"/>
</dbReference>